<dbReference type="AlphaFoldDB" id="A0AAP0MUF1"/>
<gene>
    <name evidence="2" type="ORF">WN944_010602</name>
</gene>
<reference evidence="2 3" key="1">
    <citation type="submission" date="2024-05" db="EMBL/GenBank/DDBJ databases">
        <title>Haplotype-resolved chromosome-level genome assembly of Huyou (Citrus changshanensis).</title>
        <authorList>
            <person name="Miao C."/>
            <person name="Chen W."/>
            <person name="Wu Y."/>
            <person name="Wang L."/>
            <person name="Zhao S."/>
            <person name="Grierson D."/>
            <person name="Xu C."/>
            <person name="Chen K."/>
        </authorList>
    </citation>
    <scope>NUCLEOTIDE SEQUENCE [LARGE SCALE GENOMIC DNA]</scope>
    <source>
        <strain evidence="2">01-14</strain>
        <tissue evidence="2">Leaf</tissue>
    </source>
</reference>
<feature type="region of interest" description="Disordered" evidence="1">
    <location>
        <begin position="1"/>
        <end position="58"/>
    </location>
</feature>
<evidence type="ECO:0000313" key="3">
    <source>
        <dbReference type="Proteomes" id="UP001428341"/>
    </source>
</evidence>
<dbReference type="EMBL" id="JBCGBO010000002">
    <property type="protein sequence ID" value="KAK9222170.1"/>
    <property type="molecule type" value="Genomic_DNA"/>
</dbReference>
<feature type="compositionally biased region" description="Polar residues" evidence="1">
    <location>
        <begin position="1"/>
        <end position="11"/>
    </location>
</feature>
<comment type="caution">
    <text evidence="2">The sequence shown here is derived from an EMBL/GenBank/DDBJ whole genome shotgun (WGS) entry which is preliminary data.</text>
</comment>
<proteinExistence type="predicted"/>
<evidence type="ECO:0000256" key="1">
    <source>
        <dbReference type="SAM" id="MobiDB-lite"/>
    </source>
</evidence>
<feature type="compositionally biased region" description="Basic and acidic residues" evidence="1">
    <location>
        <begin position="30"/>
        <end position="42"/>
    </location>
</feature>
<protein>
    <submittedName>
        <fullName evidence="2">Uncharacterized protein</fullName>
    </submittedName>
</protein>
<keyword evidence="3" id="KW-1185">Reference proteome</keyword>
<accession>A0AAP0MUF1</accession>
<name>A0AAP0MUF1_9ROSI</name>
<feature type="region of interest" description="Disordered" evidence="1">
    <location>
        <begin position="99"/>
        <end position="133"/>
    </location>
</feature>
<sequence>MEFPPQQSTDPQEGMDYIGRGRARRSIATTRERIPHRQGDRRRPSRGTSRPTERMTDFSQSFRPWFRRSFFFDSRTEHKKIKFDLYLIYIDISGPPSKGGLLHLPPKLRRKSPKPTIRGCSKVNVESKGSTAG</sequence>
<evidence type="ECO:0000313" key="2">
    <source>
        <dbReference type="EMBL" id="KAK9222170.1"/>
    </source>
</evidence>
<organism evidence="2 3">
    <name type="scientific">Citrus x changshan-huyou</name>
    <dbReference type="NCBI Taxonomy" id="2935761"/>
    <lineage>
        <taxon>Eukaryota</taxon>
        <taxon>Viridiplantae</taxon>
        <taxon>Streptophyta</taxon>
        <taxon>Embryophyta</taxon>
        <taxon>Tracheophyta</taxon>
        <taxon>Spermatophyta</taxon>
        <taxon>Magnoliopsida</taxon>
        <taxon>eudicotyledons</taxon>
        <taxon>Gunneridae</taxon>
        <taxon>Pentapetalae</taxon>
        <taxon>rosids</taxon>
        <taxon>malvids</taxon>
        <taxon>Sapindales</taxon>
        <taxon>Rutaceae</taxon>
        <taxon>Aurantioideae</taxon>
        <taxon>Citrus</taxon>
    </lineage>
</organism>
<dbReference type="Proteomes" id="UP001428341">
    <property type="component" value="Unassembled WGS sequence"/>
</dbReference>